<accession>A0A6H1ZCE4</accession>
<protein>
    <recommendedName>
        <fullName evidence="3">DUF1737 domain-containing protein</fullName>
    </recommendedName>
</protein>
<name>A0A6H1ZCE4_9ZZZZ</name>
<proteinExistence type="predicted"/>
<evidence type="ECO:0000313" key="1">
    <source>
        <dbReference type="EMBL" id="QJA44850.1"/>
    </source>
</evidence>
<reference evidence="1" key="1">
    <citation type="submission" date="2020-03" db="EMBL/GenBank/DDBJ databases">
        <title>The deep terrestrial virosphere.</title>
        <authorList>
            <person name="Holmfeldt K."/>
            <person name="Nilsson E."/>
            <person name="Simone D."/>
            <person name="Lopez-Fernandez M."/>
            <person name="Wu X."/>
            <person name="de Brujin I."/>
            <person name="Lundin D."/>
            <person name="Andersson A."/>
            <person name="Bertilsson S."/>
            <person name="Dopson M."/>
        </authorList>
    </citation>
    <scope>NUCLEOTIDE SEQUENCE</scope>
    <source>
        <strain evidence="1">TM448A00151</strain>
        <strain evidence="2">TM448B00189</strain>
    </source>
</reference>
<organism evidence="1">
    <name type="scientific">viral metagenome</name>
    <dbReference type="NCBI Taxonomy" id="1070528"/>
    <lineage>
        <taxon>unclassified sequences</taxon>
        <taxon>metagenomes</taxon>
        <taxon>organismal metagenomes</taxon>
    </lineage>
</organism>
<dbReference type="AlphaFoldDB" id="A0A6H1ZCE4"/>
<evidence type="ECO:0000313" key="2">
    <source>
        <dbReference type="EMBL" id="QJH94118.1"/>
    </source>
</evidence>
<evidence type="ECO:0008006" key="3">
    <source>
        <dbReference type="Google" id="ProtNLM"/>
    </source>
</evidence>
<sequence length="66" mass="7458">MIEKQGVISTIEFPLGQDECAVSQAIHQLLSEGWEFIGITKTHLRLMRKWEVDLGSGMAATDRRVE</sequence>
<dbReference type="EMBL" id="MT143981">
    <property type="protein sequence ID" value="QJA44850.1"/>
    <property type="molecule type" value="Genomic_DNA"/>
</dbReference>
<gene>
    <name evidence="1" type="ORF">TM448A00151_0049</name>
    <name evidence="2" type="ORF">TM448B00189_0011</name>
</gene>
<dbReference type="EMBL" id="MT144596">
    <property type="protein sequence ID" value="QJH94118.1"/>
    <property type="molecule type" value="Genomic_DNA"/>
</dbReference>